<comment type="caution">
    <text evidence="14">The sequence shown here is derived from an EMBL/GenBank/DDBJ whole genome shotgun (WGS) entry which is preliminary data.</text>
</comment>
<dbReference type="GO" id="GO:0008888">
    <property type="term" value="F:glycerol dehydrogenase (NAD+) activity"/>
    <property type="evidence" value="ECO:0007669"/>
    <property type="project" value="UniProtKB-EC"/>
</dbReference>
<comment type="cofactor">
    <cofactor evidence="10">
        <name>Zn(2+)</name>
        <dbReference type="ChEBI" id="CHEBI:29105"/>
    </cofactor>
    <text evidence="10">Binds 1 zinc ion per subunit.</text>
</comment>
<dbReference type="Pfam" id="PF00465">
    <property type="entry name" value="Fe-ADH"/>
    <property type="match status" value="1"/>
</dbReference>
<dbReference type="FunFam" id="1.20.1090.10:FF:000004">
    <property type="entry name" value="Glycerol dehydrogenase"/>
    <property type="match status" value="1"/>
</dbReference>
<evidence type="ECO:0000256" key="9">
    <source>
        <dbReference type="ARBA" id="ARBA00049006"/>
    </source>
</evidence>
<comment type="catalytic activity">
    <reaction evidence="9">
        <text>glycerol + NAD(+) = dihydroxyacetone + NADH + H(+)</text>
        <dbReference type="Rhea" id="RHEA:13769"/>
        <dbReference type="ChEBI" id="CHEBI:15378"/>
        <dbReference type="ChEBI" id="CHEBI:16016"/>
        <dbReference type="ChEBI" id="CHEBI:17754"/>
        <dbReference type="ChEBI" id="CHEBI:57540"/>
        <dbReference type="ChEBI" id="CHEBI:57945"/>
        <dbReference type="EC" id="1.1.1.6"/>
    </reaction>
</comment>
<evidence type="ECO:0000256" key="11">
    <source>
        <dbReference type="PIRSR" id="PIRSR000112-2"/>
    </source>
</evidence>
<feature type="binding site" evidence="12">
    <location>
        <position position="131"/>
    </location>
    <ligand>
        <name>NAD(+)</name>
        <dbReference type="ChEBI" id="CHEBI:57540"/>
    </ligand>
</feature>
<keyword evidence="5 12" id="KW-0520">NAD</keyword>
<evidence type="ECO:0000313" key="14">
    <source>
        <dbReference type="EMBL" id="TZE81072.1"/>
    </source>
</evidence>
<evidence type="ECO:0000256" key="12">
    <source>
        <dbReference type="PIRSR" id="PIRSR000112-3"/>
    </source>
</evidence>
<evidence type="ECO:0000259" key="13">
    <source>
        <dbReference type="Pfam" id="PF00465"/>
    </source>
</evidence>
<dbReference type="InterPro" id="IPR018211">
    <property type="entry name" value="ADH_Fe_CS"/>
</dbReference>
<feature type="binding site" evidence="10">
    <location>
        <position position="254"/>
    </location>
    <ligand>
        <name>glycerol</name>
        <dbReference type="ChEBI" id="CHEBI:17754"/>
    </ligand>
</feature>
<dbReference type="GO" id="GO:0046872">
    <property type="term" value="F:metal ion binding"/>
    <property type="evidence" value="ECO:0007669"/>
    <property type="project" value="UniProtKB-KW"/>
</dbReference>
<dbReference type="PANTHER" id="PTHR43616">
    <property type="entry name" value="GLYCEROL DEHYDROGENASE"/>
    <property type="match status" value="1"/>
</dbReference>
<keyword evidence="2 10" id="KW-0479">Metal-binding</keyword>
<dbReference type="FunFam" id="3.40.50.1970:FF:000005">
    <property type="entry name" value="Glycerol dehydrogenase"/>
    <property type="match status" value="1"/>
</dbReference>
<evidence type="ECO:0000256" key="10">
    <source>
        <dbReference type="PIRSR" id="PIRSR000112-1"/>
    </source>
</evidence>
<dbReference type="InterPro" id="IPR001670">
    <property type="entry name" value="ADH_Fe/GldA"/>
</dbReference>
<reference evidence="14 15" key="1">
    <citation type="submission" date="2019-08" db="EMBL/GenBank/DDBJ databases">
        <title>Calorimonas adulescens gen. nov., sp. nov., an anaerobic thermophilic bacterium from Sakhalin hot spring.</title>
        <authorList>
            <person name="Khomyakova M.A."/>
            <person name="Merkel A.Y."/>
            <person name="Novikov A."/>
            <person name="Bonch-Osmolovskaya E.A."/>
            <person name="Slobodkin A.I."/>
        </authorList>
    </citation>
    <scope>NUCLEOTIDE SEQUENCE [LARGE SCALE GENOMIC DNA]</scope>
    <source>
        <strain evidence="14 15">A05MB</strain>
    </source>
</reference>
<feature type="binding site" evidence="12">
    <location>
        <position position="125"/>
    </location>
    <ligand>
        <name>NAD(+)</name>
        <dbReference type="ChEBI" id="CHEBI:57540"/>
    </ligand>
</feature>
<feature type="binding site" evidence="12">
    <location>
        <begin position="116"/>
        <end position="119"/>
    </location>
    <ligand>
        <name>NAD(+)</name>
        <dbReference type="ChEBI" id="CHEBI:57540"/>
    </ligand>
</feature>
<protein>
    <recommendedName>
        <fullName evidence="8">Glycerol dehydrogenase</fullName>
        <ecNumber evidence="7">1.1.1.6</ecNumber>
    </recommendedName>
</protein>
<comment type="similarity">
    <text evidence="1">Belongs to the iron-containing alcohol dehydrogenase family.</text>
</comment>
<evidence type="ECO:0000256" key="1">
    <source>
        <dbReference type="ARBA" id="ARBA00007358"/>
    </source>
</evidence>
<evidence type="ECO:0000256" key="5">
    <source>
        <dbReference type="ARBA" id="ARBA00023027"/>
    </source>
</evidence>
<feature type="binding site" evidence="10">
    <location>
        <position position="171"/>
    </location>
    <ligand>
        <name>glycerol</name>
        <dbReference type="ChEBI" id="CHEBI:17754"/>
    </ligand>
</feature>
<evidence type="ECO:0000256" key="2">
    <source>
        <dbReference type="ARBA" id="ARBA00022723"/>
    </source>
</evidence>
<keyword evidence="15" id="KW-1185">Reference proteome</keyword>
<dbReference type="RefSeq" id="WP_149545939.1">
    <property type="nucleotide sequence ID" value="NZ_VTPS01000018.1"/>
</dbReference>
<feature type="binding site" evidence="11">
    <location>
        <position position="121"/>
    </location>
    <ligand>
        <name>glycerol</name>
        <dbReference type="ChEBI" id="CHEBI:17754"/>
    </ligand>
</feature>
<feature type="domain" description="Alcohol dehydrogenase iron-type/glycerol dehydrogenase GldA" evidence="13">
    <location>
        <begin position="8"/>
        <end position="154"/>
    </location>
</feature>
<dbReference type="InterPro" id="IPR016205">
    <property type="entry name" value="Glycerol_DH"/>
</dbReference>
<organism evidence="14 15">
    <name type="scientific">Calorimonas adulescens</name>
    <dbReference type="NCBI Taxonomy" id="2606906"/>
    <lineage>
        <taxon>Bacteria</taxon>
        <taxon>Bacillati</taxon>
        <taxon>Bacillota</taxon>
        <taxon>Clostridia</taxon>
        <taxon>Thermoanaerobacterales</taxon>
        <taxon>Thermoanaerobacteraceae</taxon>
        <taxon>Calorimonas</taxon>
    </lineage>
</organism>
<gene>
    <name evidence="14" type="ORF">FWJ32_10650</name>
</gene>
<dbReference type="GO" id="GO:0005829">
    <property type="term" value="C:cytosol"/>
    <property type="evidence" value="ECO:0007669"/>
    <property type="project" value="TreeGrafter"/>
</dbReference>
<evidence type="ECO:0000256" key="8">
    <source>
        <dbReference type="ARBA" id="ARBA00040132"/>
    </source>
</evidence>
<evidence type="ECO:0000256" key="4">
    <source>
        <dbReference type="ARBA" id="ARBA00023002"/>
    </source>
</evidence>
<dbReference type="PROSITE" id="PS00913">
    <property type="entry name" value="ADH_IRON_1"/>
    <property type="match status" value="1"/>
</dbReference>
<dbReference type="GO" id="GO:0019563">
    <property type="term" value="P:glycerol catabolic process"/>
    <property type="evidence" value="ECO:0007669"/>
    <property type="project" value="UniProtKB-ARBA"/>
</dbReference>
<dbReference type="SUPFAM" id="SSF56796">
    <property type="entry name" value="Dehydroquinate synthase-like"/>
    <property type="match status" value="1"/>
</dbReference>
<dbReference type="PANTHER" id="PTHR43616:SF5">
    <property type="entry name" value="GLYCEROL DEHYDROGENASE 1"/>
    <property type="match status" value="1"/>
</dbReference>
<evidence type="ECO:0000256" key="3">
    <source>
        <dbReference type="ARBA" id="ARBA00022798"/>
    </source>
</evidence>
<dbReference type="Gene3D" id="1.20.1090.10">
    <property type="entry name" value="Dehydroquinate synthase-like - alpha domain"/>
    <property type="match status" value="1"/>
</dbReference>
<dbReference type="PROSITE" id="PS00060">
    <property type="entry name" value="ADH_IRON_2"/>
    <property type="match status" value="1"/>
</dbReference>
<proteinExistence type="inferred from homology"/>
<dbReference type="Proteomes" id="UP000322976">
    <property type="component" value="Unassembled WGS sequence"/>
</dbReference>
<feature type="binding site" evidence="12">
    <location>
        <begin position="94"/>
        <end position="98"/>
    </location>
    <ligand>
        <name>NAD(+)</name>
        <dbReference type="ChEBI" id="CHEBI:57540"/>
    </ligand>
</feature>
<keyword evidence="10" id="KW-0862">Zinc</keyword>
<accession>A0A5D8Q995</accession>
<comment type="pathway">
    <text evidence="6">Polyol metabolism; glycerol fermentation; glycerone phosphate from glycerol (oxidative route): step 1/2.</text>
</comment>
<evidence type="ECO:0000256" key="6">
    <source>
        <dbReference type="ARBA" id="ARBA00037918"/>
    </source>
</evidence>
<keyword evidence="4" id="KW-0560">Oxidoreductase</keyword>
<dbReference type="GO" id="GO:0015980">
    <property type="term" value="P:energy derivation by oxidation of organic compounds"/>
    <property type="evidence" value="ECO:0007669"/>
    <property type="project" value="UniProtKB-ARBA"/>
</dbReference>
<dbReference type="NCBIfam" id="NF006941">
    <property type="entry name" value="PRK09423.1"/>
    <property type="match status" value="1"/>
</dbReference>
<dbReference type="AlphaFoldDB" id="A0A5D8Q995"/>
<dbReference type="PIRSF" id="PIRSF000112">
    <property type="entry name" value="Glycerol_dehydrogenase"/>
    <property type="match status" value="1"/>
</dbReference>
<dbReference type="EC" id="1.1.1.6" evidence="7"/>
<feature type="binding site" evidence="10">
    <location>
        <position position="271"/>
    </location>
    <ligand>
        <name>glycerol</name>
        <dbReference type="ChEBI" id="CHEBI:17754"/>
    </ligand>
</feature>
<keyword evidence="3" id="KW-0319">Glycerol metabolism</keyword>
<dbReference type="EMBL" id="VTPS01000018">
    <property type="protein sequence ID" value="TZE81072.1"/>
    <property type="molecule type" value="Genomic_DNA"/>
</dbReference>
<sequence length="366" mass="39217">MIKAIIGPGKYVQGNGVLKNIKDYVKDLGHSFFIIASENGIKRTRPIIEEGFAEENVKLTFEPFGGECSENEINRLKALVEKSNSNVIMGVGGGKVFDTAKALAYYLGLPVVIVPTVASTDAPCSALSVIYTDEGVFSKYLMLPKNPDVVLVDTGIIAKAPVRLLVSGMGDALATYFEARASVRSNASSMAGGKSTKAAMALAELCYRTLLEDGLKAKLAVESKACTGAVENIVEANTYLSGIGFESGGLAAAHAIHNGFTVLEECHHMYHGEKVAFGTIAQLVLENSPMEELKEVIDFCLDVGLPVTLRDLGIEEVKESDIRKVAEVSCAENETIHNMPFKVTPEDVYNAIMGADALGKSFKKLQ</sequence>
<name>A0A5D8Q995_9THEO</name>
<evidence type="ECO:0000256" key="7">
    <source>
        <dbReference type="ARBA" id="ARBA00039147"/>
    </source>
</evidence>
<dbReference type="CDD" id="cd08170">
    <property type="entry name" value="GlyDH"/>
    <property type="match status" value="1"/>
</dbReference>
<feature type="binding site" evidence="12">
    <location>
        <position position="127"/>
    </location>
    <ligand>
        <name>NAD(+)</name>
        <dbReference type="ChEBI" id="CHEBI:57540"/>
    </ligand>
</feature>
<dbReference type="Gene3D" id="3.40.50.1970">
    <property type="match status" value="1"/>
</dbReference>
<evidence type="ECO:0000313" key="15">
    <source>
        <dbReference type="Proteomes" id="UP000322976"/>
    </source>
</evidence>